<evidence type="ECO:0000313" key="1">
    <source>
        <dbReference type="EMBL" id="CAJ2646939.1"/>
    </source>
</evidence>
<gene>
    <name evidence="1" type="ORF">MILVUS5_LOCUS15562</name>
</gene>
<accession>A0ACB0JPA9</accession>
<reference evidence="1" key="1">
    <citation type="submission" date="2023-10" db="EMBL/GenBank/DDBJ databases">
        <authorList>
            <person name="Rodriguez Cubillos JULIANA M."/>
            <person name="De Vega J."/>
        </authorList>
    </citation>
    <scope>NUCLEOTIDE SEQUENCE</scope>
</reference>
<comment type="caution">
    <text evidence="1">The sequence shown here is derived from an EMBL/GenBank/DDBJ whole genome shotgun (WGS) entry which is preliminary data.</text>
</comment>
<evidence type="ECO:0000313" key="2">
    <source>
        <dbReference type="Proteomes" id="UP001177021"/>
    </source>
</evidence>
<proteinExistence type="predicted"/>
<dbReference type="EMBL" id="CASHSV030000109">
    <property type="protein sequence ID" value="CAJ2646939.1"/>
    <property type="molecule type" value="Genomic_DNA"/>
</dbReference>
<dbReference type="Proteomes" id="UP001177021">
    <property type="component" value="Unassembled WGS sequence"/>
</dbReference>
<sequence>MSDIETQTNTPPPTPKSKPPPETTITTMTASIHPALTVSNITNFIKITLDIEKSQYNTWSELFKIHAQAYDVLDHIIPTPTTNPSSSSPSLKETYPALWNRLDAIVLQWIYGTISTSLLHTIIERDPTAQTAWEHLFNIFFDNQNNTTSSRGRRVGSGNYPPWDSQWQPRLTPSCPYPNTGNRQQLVAPTHQSGVYPPWDSQWQQQLTPSCPYPNTGNRQQLVAPTHQSGVYPPWDSQWQQQLTPSCPYPNTGNRQQLVAPTHQSGVYPPWDSQWQQQLTPSCPYPNTGNWQQLVAPTHQSGVYPPWDSQWQQQLTPSFPYPNTGNRQQLVAPNHHSGVYPPWYSQWQQQLTPFPYPNTGNRQQLVARNHQSGVYPPWDSPWQPQLTPSCPYPNTGNRQQLVVPSHQSGILGQRSQQAHLISAQPSYTPTDIHAAMHALSIAPPAALPPSISSVTSVARKMSTSPPPIYPRFISVEASDIHSTTKSDGFRVSLVSFNILAQVYVKNTLFPHSPPLSLEWKYRSNSILDVLKNLGADFFCLQEIDEFYTFYKGRMLELGYSSIYMKRSGEQKRDGCGLFYKHDRAELVLEEKIEYNDLVKSIQDENSSNDDEHNNVQTTQADKQKDDTTKSGPKSGTEDRGDPNDPRVRLKRDCVGILAAFKFKGPSNQFLIVANTHIYWDPEWADVKLAQARYLLSRLSQFKTLVSHKYERIPEVIVAGDFNSLPGDMVYQYLISGNPSSELTTDYVDERPIPLSSVYASTRGEPPFTNCTPRFTGTLDYILFSPSNYIKPISYLELPDSEAADIVGGLPNFSHPSDHLPIGAEFEINKD</sequence>
<organism evidence="1 2">
    <name type="scientific">Trifolium pratense</name>
    <name type="common">Red clover</name>
    <dbReference type="NCBI Taxonomy" id="57577"/>
    <lineage>
        <taxon>Eukaryota</taxon>
        <taxon>Viridiplantae</taxon>
        <taxon>Streptophyta</taxon>
        <taxon>Embryophyta</taxon>
        <taxon>Tracheophyta</taxon>
        <taxon>Spermatophyta</taxon>
        <taxon>Magnoliopsida</taxon>
        <taxon>eudicotyledons</taxon>
        <taxon>Gunneridae</taxon>
        <taxon>Pentapetalae</taxon>
        <taxon>rosids</taxon>
        <taxon>fabids</taxon>
        <taxon>Fabales</taxon>
        <taxon>Fabaceae</taxon>
        <taxon>Papilionoideae</taxon>
        <taxon>50 kb inversion clade</taxon>
        <taxon>NPAAA clade</taxon>
        <taxon>Hologalegina</taxon>
        <taxon>IRL clade</taxon>
        <taxon>Trifolieae</taxon>
        <taxon>Trifolium</taxon>
    </lineage>
</organism>
<name>A0ACB0JPA9_TRIPR</name>
<protein>
    <submittedName>
        <fullName evidence="1">Uncharacterized protein</fullName>
    </submittedName>
</protein>
<keyword evidence="2" id="KW-1185">Reference proteome</keyword>